<sequence>GICKHFKFIKNDWQKMCQG</sequence>
<feature type="non-terminal residue" evidence="1">
    <location>
        <position position="1"/>
    </location>
</feature>
<gene>
    <name evidence="1" type="ORF">AVEN_273872_1</name>
</gene>
<proteinExistence type="predicted"/>
<dbReference type="Proteomes" id="UP000499080">
    <property type="component" value="Unassembled WGS sequence"/>
</dbReference>
<dbReference type="AlphaFoldDB" id="A0A4Y2B5J4"/>
<organism evidence="1 2">
    <name type="scientific">Araneus ventricosus</name>
    <name type="common">Orbweaver spider</name>
    <name type="synonym">Epeira ventricosa</name>
    <dbReference type="NCBI Taxonomy" id="182803"/>
    <lineage>
        <taxon>Eukaryota</taxon>
        <taxon>Metazoa</taxon>
        <taxon>Ecdysozoa</taxon>
        <taxon>Arthropoda</taxon>
        <taxon>Chelicerata</taxon>
        <taxon>Arachnida</taxon>
        <taxon>Araneae</taxon>
        <taxon>Araneomorphae</taxon>
        <taxon>Entelegynae</taxon>
        <taxon>Araneoidea</taxon>
        <taxon>Araneidae</taxon>
        <taxon>Araneus</taxon>
    </lineage>
</organism>
<name>A0A4Y2B5J4_ARAVE</name>
<evidence type="ECO:0000313" key="1">
    <source>
        <dbReference type="EMBL" id="GBL87480.1"/>
    </source>
</evidence>
<accession>A0A4Y2B5J4</accession>
<dbReference type="EMBL" id="BGPR01158711">
    <property type="protein sequence ID" value="GBL87480.1"/>
    <property type="molecule type" value="Genomic_DNA"/>
</dbReference>
<comment type="caution">
    <text evidence="1">The sequence shown here is derived from an EMBL/GenBank/DDBJ whole genome shotgun (WGS) entry which is preliminary data.</text>
</comment>
<keyword evidence="2" id="KW-1185">Reference proteome</keyword>
<protein>
    <submittedName>
        <fullName evidence="1">Uncharacterized protein</fullName>
    </submittedName>
</protein>
<evidence type="ECO:0000313" key="2">
    <source>
        <dbReference type="Proteomes" id="UP000499080"/>
    </source>
</evidence>
<reference evidence="1 2" key="1">
    <citation type="journal article" date="2019" name="Sci. Rep.">
        <title>Orb-weaving spider Araneus ventricosus genome elucidates the spidroin gene catalogue.</title>
        <authorList>
            <person name="Kono N."/>
            <person name="Nakamura H."/>
            <person name="Ohtoshi R."/>
            <person name="Moran D.A.P."/>
            <person name="Shinohara A."/>
            <person name="Yoshida Y."/>
            <person name="Fujiwara M."/>
            <person name="Mori M."/>
            <person name="Tomita M."/>
            <person name="Arakawa K."/>
        </authorList>
    </citation>
    <scope>NUCLEOTIDE SEQUENCE [LARGE SCALE GENOMIC DNA]</scope>
</reference>